<name>A0A1M7J161_9FLAO</name>
<dbReference type="InterPro" id="IPR029058">
    <property type="entry name" value="AB_hydrolase_fold"/>
</dbReference>
<keyword evidence="3" id="KW-1185">Reference proteome</keyword>
<dbReference type="Gene3D" id="3.40.50.1820">
    <property type="entry name" value="alpha/beta hydrolase"/>
    <property type="match status" value="1"/>
</dbReference>
<sequence length="238" mass="28034">MHNKIVLIVGRENLQKDGSLNTALLDYLYQQNYMILYEPIGQEIYHKINIERKYKWFPAILKKIFWRIYLLRYTILNFNLFLKSFRKNINTVEFRSKILKQFILKLDTTKEIIIISRSAGGLIATKIADELNIKHIICLGYPFRHPEKEEEPHRFMHLKNLNTPFLIIQGTNDAYGGSEIDTKYELAQTIELFFVETNHDFKTSADDWKKAISKIHSTINPTVQQSTSSKTKFEQKNS</sequence>
<dbReference type="InterPro" id="IPR046879">
    <property type="entry name" value="KANL3/Tex30_Abhydrolase"/>
</dbReference>
<evidence type="ECO:0000259" key="1">
    <source>
        <dbReference type="Pfam" id="PF20408"/>
    </source>
</evidence>
<dbReference type="Proteomes" id="UP000184092">
    <property type="component" value="Unassembled WGS sequence"/>
</dbReference>
<dbReference type="OrthoDB" id="652634at2"/>
<dbReference type="AlphaFoldDB" id="A0A1M7J161"/>
<dbReference type="Pfam" id="PF20408">
    <property type="entry name" value="Abhydrolase_11"/>
    <property type="match status" value="1"/>
</dbReference>
<accession>A0A1M7J161</accession>
<reference evidence="3" key="1">
    <citation type="submission" date="2016-11" db="EMBL/GenBank/DDBJ databases">
        <authorList>
            <person name="Varghese N."/>
            <person name="Submissions S."/>
        </authorList>
    </citation>
    <scope>NUCLEOTIDE SEQUENCE [LARGE SCALE GENOMIC DNA]</scope>
    <source>
        <strain evidence="3">CGMCC 1.2749</strain>
    </source>
</reference>
<proteinExistence type="predicted"/>
<evidence type="ECO:0000313" key="2">
    <source>
        <dbReference type="EMBL" id="SHM46769.1"/>
    </source>
</evidence>
<feature type="domain" description="KANL3/Tex30 alpha/beta hydrolase-like" evidence="1">
    <location>
        <begin position="99"/>
        <end position="216"/>
    </location>
</feature>
<organism evidence="2 3">
    <name type="scientific">Flavobacterium xinjiangense</name>
    <dbReference type="NCBI Taxonomy" id="178356"/>
    <lineage>
        <taxon>Bacteria</taxon>
        <taxon>Pseudomonadati</taxon>
        <taxon>Bacteroidota</taxon>
        <taxon>Flavobacteriia</taxon>
        <taxon>Flavobacteriales</taxon>
        <taxon>Flavobacteriaceae</taxon>
        <taxon>Flavobacterium</taxon>
    </lineage>
</organism>
<evidence type="ECO:0000313" key="3">
    <source>
        <dbReference type="Proteomes" id="UP000184092"/>
    </source>
</evidence>
<dbReference type="SUPFAM" id="SSF53474">
    <property type="entry name" value="alpha/beta-Hydrolases"/>
    <property type="match status" value="1"/>
</dbReference>
<gene>
    <name evidence="2" type="ORF">SAMN05216269_104288</name>
</gene>
<dbReference type="RefSeq" id="WP_073207585.1">
    <property type="nucleotide sequence ID" value="NZ_FRCL01000004.1"/>
</dbReference>
<dbReference type="EMBL" id="FRCL01000004">
    <property type="protein sequence ID" value="SHM46769.1"/>
    <property type="molecule type" value="Genomic_DNA"/>
</dbReference>
<dbReference type="STRING" id="178356.SAMN05216269_104288"/>
<protein>
    <recommendedName>
        <fullName evidence="1">KANL3/Tex30 alpha/beta hydrolase-like domain-containing protein</fullName>
    </recommendedName>
</protein>